<reference evidence="4 5" key="1">
    <citation type="submission" date="2023-10" db="EMBL/GenBank/DDBJ databases">
        <title>Chromosome-scale genome assembly provides insights into flower coloration mechanisms of Canna indica.</title>
        <authorList>
            <person name="Li C."/>
        </authorList>
    </citation>
    <scope>NUCLEOTIDE SEQUENCE [LARGE SCALE GENOMIC DNA]</scope>
    <source>
        <tissue evidence="4">Flower</tissue>
    </source>
</reference>
<evidence type="ECO:0000256" key="2">
    <source>
        <dbReference type="SAM" id="SignalP"/>
    </source>
</evidence>
<dbReference type="PANTHER" id="PTHR45631:SF202">
    <property type="entry name" value="SENESCENCE-INDUCED RECEPTOR-LIKE SERINE_THREONINE-PROTEIN KINASE"/>
    <property type="match status" value="1"/>
</dbReference>
<organism evidence="4 5">
    <name type="scientific">Canna indica</name>
    <name type="common">Indian-shot</name>
    <dbReference type="NCBI Taxonomy" id="4628"/>
    <lineage>
        <taxon>Eukaryota</taxon>
        <taxon>Viridiplantae</taxon>
        <taxon>Streptophyta</taxon>
        <taxon>Embryophyta</taxon>
        <taxon>Tracheophyta</taxon>
        <taxon>Spermatophyta</taxon>
        <taxon>Magnoliopsida</taxon>
        <taxon>Liliopsida</taxon>
        <taxon>Zingiberales</taxon>
        <taxon>Cannaceae</taxon>
        <taxon>Canna</taxon>
    </lineage>
</organism>
<keyword evidence="4" id="KW-0418">Kinase</keyword>
<dbReference type="Gene3D" id="2.60.120.430">
    <property type="entry name" value="Galactose-binding lectin"/>
    <property type="match status" value="1"/>
</dbReference>
<dbReference type="GO" id="GO:0016301">
    <property type="term" value="F:kinase activity"/>
    <property type="evidence" value="ECO:0007669"/>
    <property type="project" value="UniProtKB-KW"/>
</dbReference>
<gene>
    <name evidence="4" type="ORF">Cni_G23390</name>
</gene>
<proteinExistence type="predicted"/>
<dbReference type="EMBL" id="CP136896">
    <property type="protein sequence ID" value="WOL14610.1"/>
    <property type="molecule type" value="Genomic_DNA"/>
</dbReference>
<dbReference type="Proteomes" id="UP001327560">
    <property type="component" value="Chromosome 7"/>
</dbReference>
<feature type="domain" description="Malectin-like" evidence="3">
    <location>
        <begin position="195"/>
        <end position="342"/>
    </location>
</feature>
<feature type="domain" description="Malectin-like" evidence="3">
    <location>
        <begin position="43"/>
        <end position="186"/>
    </location>
</feature>
<sequence length="367" mass="40245">MMKKKSCSCFAAMMMTWLAVLFLICTAPVGVHGQPTTKGFISIDCGIASNHNYVDQTTGIPYTSDDQFIDTGKNYNISANSISSFFPTQALTLRSFPDGARNCYTLKPIVQNQKYLLRASFVYGNYDGENSASADKPLQFDLHLGANLGQTISISGPEVVEVAEAFADATADFLDVCLVNAGGNTPPSRNSLLSQCRYPDDPYDRLWVPLLSPRFRTISTSSPIRYANDDQFEAPSAVLQTAATPANGTSLGIKWFDKTGEANFYFVMYFTEVEVLPSNTTRAFDVYLNGVLLISALQPFYLLSNYAYTVDPISVSTEYTVTLNATTKSTLLPILNALEVYTSMQVTQAATDVNDGTILNVNLLEFR</sequence>
<dbReference type="AlphaFoldDB" id="A0AAQ3QNJ5"/>
<keyword evidence="4" id="KW-0675">Receptor</keyword>
<keyword evidence="4" id="KW-0808">Transferase</keyword>
<accession>A0AAQ3QNJ5</accession>
<dbReference type="Pfam" id="PF12819">
    <property type="entry name" value="Malectin_like"/>
    <property type="match status" value="2"/>
</dbReference>
<evidence type="ECO:0000256" key="1">
    <source>
        <dbReference type="ARBA" id="ARBA00004167"/>
    </source>
</evidence>
<evidence type="ECO:0000313" key="4">
    <source>
        <dbReference type="EMBL" id="WOL14610.1"/>
    </source>
</evidence>
<dbReference type="InterPro" id="IPR024788">
    <property type="entry name" value="Malectin-like_Carb-bd_dom"/>
</dbReference>
<evidence type="ECO:0000313" key="5">
    <source>
        <dbReference type="Proteomes" id="UP001327560"/>
    </source>
</evidence>
<feature type="chain" id="PRO_5042891994" evidence="2">
    <location>
        <begin position="34"/>
        <end position="367"/>
    </location>
</feature>
<name>A0AAQ3QNJ5_9LILI</name>
<keyword evidence="2" id="KW-0732">Signal</keyword>
<protein>
    <submittedName>
        <fullName evidence="4">Senescence-induced receptor-like serine/threonine-protein kinase</fullName>
    </submittedName>
</protein>
<dbReference type="GO" id="GO:0016020">
    <property type="term" value="C:membrane"/>
    <property type="evidence" value="ECO:0007669"/>
    <property type="project" value="UniProtKB-SubCell"/>
</dbReference>
<evidence type="ECO:0000259" key="3">
    <source>
        <dbReference type="Pfam" id="PF12819"/>
    </source>
</evidence>
<dbReference type="PANTHER" id="PTHR45631">
    <property type="entry name" value="OS07G0107800 PROTEIN-RELATED"/>
    <property type="match status" value="1"/>
</dbReference>
<keyword evidence="5" id="KW-1185">Reference proteome</keyword>
<feature type="signal peptide" evidence="2">
    <location>
        <begin position="1"/>
        <end position="33"/>
    </location>
</feature>
<comment type="subcellular location">
    <subcellularLocation>
        <location evidence="1">Membrane</location>
        <topology evidence="1">Single-pass membrane protein</topology>
    </subcellularLocation>
</comment>